<feature type="region of interest" description="Disordered" evidence="1">
    <location>
        <begin position="95"/>
        <end position="167"/>
    </location>
</feature>
<evidence type="ECO:0000256" key="1">
    <source>
        <dbReference type="SAM" id="MobiDB-lite"/>
    </source>
</evidence>
<organism evidence="2 3">
    <name type="scientific">Eumeta variegata</name>
    <name type="common">Bagworm moth</name>
    <name type="synonym">Eumeta japonica</name>
    <dbReference type="NCBI Taxonomy" id="151549"/>
    <lineage>
        <taxon>Eukaryota</taxon>
        <taxon>Metazoa</taxon>
        <taxon>Ecdysozoa</taxon>
        <taxon>Arthropoda</taxon>
        <taxon>Hexapoda</taxon>
        <taxon>Insecta</taxon>
        <taxon>Pterygota</taxon>
        <taxon>Neoptera</taxon>
        <taxon>Endopterygota</taxon>
        <taxon>Lepidoptera</taxon>
        <taxon>Glossata</taxon>
        <taxon>Ditrysia</taxon>
        <taxon>Tineoidea</taxon>
        <taxon>Psychidae</taxon>
        <taxon>Oiketicinae</taxon>
        <taxon>Eumeta</taxon>
    </lineage>
</organism>
<feature type="region of interest" description="Disordered" evidence="1">
    <location>
        <begin position="1"/>
        <end position="57"/>
    </location>
</feature>
<feature type="compositionally biased region" description="Basic and acidic residues" evidence="1">
    <location>
        <begin position="26"/>
        <end position="37"/>
    </location>
</feature>
<dbReference type="AlphaFoldDB" id="A0A4C1YXK8"/>
<evidence type="ECO:0000313" key="3">
    <source>
        <dbReference type="Proteomes" id="UP000299102"/>
    </source>
</evidence>
<accession>A0A4C1YXK8</accession>
<proteinExistence type="predicted"/>
<dbReference type="EMBL" id="BGZK01001413">
    <property type="protein sequence ID" value="GBP79389.1"/>
    <property type="molecule type" value="Genomic_DNA"/>
</dbReference>
<gene>
    <name evidence="2" type="ORF">EVAR_61813_1</name>
</gene>
<sequence>MSETNKDTESRRVIDIGGRRRGCGRRSFDERGQDRARVRSSGGRPSAASPESSAGECGFLGIGIENGTEVEASREHYLMRSAYEACNFRCSKRADGGRRYRRSRRPPARRGRGPALTRPAASAPAPASGARGARYRTRPSAGAPDTYCSDWTDVTGARSGVRPLPYG</sequence>
<feature type="compositionally biased region" description="Low complexity" evidence="1">
    <location>
        <begin position="113"/>
        <end position="132"/>
    </location>
</feature>
<feature type="compositionally biased region" description="Basic residues" evidence="1">
    <location>
        <begin position="99"/>
        <end position="112"/>
    </location>
</feature>
<feature type="compositionally biased region" description="Basic and acidic residues" evidence="1">
    <location>
        <begin position="1"/>
        <end position="18"/>
    </location>
</feature>
<protein>
    <submittedName>
        <fullName evidence="2">Uncharacterized protein</fullName>
    </submittedName>
</protein>
<dbReference type="Proteomes" id="UP000299102">
    <property type="component" value="Unassembled WGS sequence"/>
</dbReference>
<reference evidence="2 3" key="1">
    <citation type="journal article" date="2019" name="Commun. Biol.">
        <title>The bagworm genome reveals a unique fibroin gene that provides high tensile strength.</title>
        <authorList>
            <person name="Kono N."/>
            <person name="Nakamura H."/>
            <person name="Ohtoshi R."/>
            <person name="Tomita M."/>
            <person name="Numata K."/>
            <person name="Arakawa K."/>
        </authorList>
    </citation>
    <scope>NUCLEOTIDE SEQUENCE [LARGE SCALE GENOMIC DNA]</scope>
</reference>
<keyword evidence="3" id="KW-1185">Reference proteome</keyword>
<evidence type="ECO:0000313" key="2">
    <source>
        <dbReference type="EMBL" id="GBP79389.1"/>
    </source>
</evidence>
<comment type="caution">
    <text evidence="2">The sequence shown here is derived from an EMBL/GenBank/DDBJ whole genome shotgun (WGS) entry which is preliminary data.</text>
</comment>
<feature type="compositionally biased region" description="Low complexity" evidence="1">
    <location>
        <begin position="39"/>
        <end position="57"/>
    </location>
</feature>
<name>A0A4C1YXK8_EUMVA</name>